<dbReference type="GO" id="GO:0003677">
    <property type="term" value="F:DNA binding"/>
    <property type="evidence" value="ECO:0007669"/>
    <property type="project" value="UniProtKB-KW"/>
</dbReference>
<protein>
    <submittedName>
        <fullName evidence="1">DNA-binding protein</fullName>
    </submittedName>
</protein>
<dbReference type="RefSeq" id="WP_258857677.1">
    <property type="nucleotide sequence ID" value="NZ_JANUGV010000005.1"/>
</dbReference>
<gene>
    <name evidence="1" type="ORF">NX773_17990</name>
</gene>
<evidence type="ECO:0000313" key="2">
    <source>
        <dbReference type="Proteomes" id="UP001205861"/>
    </source>
</evidence>
<keyword evidence="2" id="KW-1185">Reference proteome</keyword>
<dbReference type="Proteomes" id="UP001205861">
    <property type="component" value="Unassembled WGS sequence"/>
</dbReference>
<reference evidence="1 2" key="1">
    <citation type="submission" date="2022-08" db="EMBL/GenBank/DDBJ databases">
        <title>Reclassification of Massilia species as members of the genera Telluria, Duganella, Pseudoduganella, Mokoshia gen. nov. and Zemynaea gen. nov. using orthogonal and non-orthogonal genome-based approaches.</title>
        <authorList>
            <person name="Bowman J.P."/>
        </authorList>
    </citation>
    <scope>NUCLEOTIDE SEQUENCE [LARGE SCALE GENOMIC DNA]</scope>
    <source>
        <strain evidence="1 2">JCM 31607</strain>
    </source>
</reference>
<sequence length="73" mass="8165">MTTEEILIQRYGVLLSLRDCAELFCRSAEGLRVTLAGNNEFANRIRPAKVKIGRRVLFKASVISQILDDAQGQ</sequence>
<evidence type="ECO:0000313" key="1">
    <source>
        <dbReference type="EMBL" id="MCS0610062.1"/>
    </source>
</evidence>
<comment type="caution">
    <text evidence="1">The sequence shown here is derived from an EMBL/GenBank/DDBJ whole genome shotgun (WGS) entry which is preliminary data.</text>
</comment>
<dbReference type="EMBL" id="JANUGV010000005">
    <property type="protein sequence ID" value="MCS0610062.1"/>
    <property type="molecule type" value="Genomic_DNA"/>
</dbReference>
<name>A0ABT2BNI0_9BURK</name>
<accession>A0ABT2BNI0</accession>
<keyword evidence="1" id="KW-0238">DNA-binding</keyword>
<proteinExistence type="predicted"/>
<organism evidence="1 2">
    <name type="scientific">Massilia solisilvae</name>
    <dbReference type="NCBI Taxonomy" id="1811225"/>
    <lineage>
        <taxon>Bacteria</taxon>
        <taxon>Pseudomonadati</taxon>
        <taxon>Pseudomonadota</taxon>
        <taxon>Betaproteobacteria</taxon>
        <taxon>Burkholderiales</taxon>
        <taxon>Oxalobacteraceae</taxon>
        <taxon>Telluria group</taxon>
        <taxon>Massilia</taxon>
    </lineage>
</organism>